<dbReference type="Proteomes" id="UP000292927">
    <property type="component" value="Unassembled WGS sequence"/>
</dbReference>
<dbReference type="Pfam" id="PF03008">
    <property type="entry name" value="DUF234"/>
    <property type="match status" value="1"/>
</dbReference>
<dbReference type="AlphaFoldDB" id="A0A4Q7PUS7"/>
<evidence type="ECO:0000259" key="2">
    <source>
        <dbReference type="Pfam" id="PF03008"/>
    </source>
</evidence>
<dbReference type="InterPro" id="IPR011335">
    <property type="entry name" value="Restrct_endonuc-II-like"/>
</dbReference>
<sequence>MFIGREQELNTLNKLYYSNKFEFTVIYGRRRVGKTALISEFTKGKDTIFFTGVETNTKQNLDNFSRCIMEYNTGIAVDSSFASFQSALEYVFELAKTKRIVLVMDEYPYVARASKSLASTLQLLIDKNKDSSKLFLILCGSSMSYMEDHVLAYKAPLYGRRTAQLKIPPFDFFEACRYFTKFADIDKALAYGIVGGTPQYLMQIDDSLSIEENIRNTHLNPSSFIFEEPNNLLKQEVREPAIYNAVITAIATGCSKMNEISNKIDEDTSVCATYIKNLITLGIVKKESPYGENASRKTIYSIEDNMFRFWYRFVPANTSIISRGASDFAYKRIAPEIPSYMGGVFEEICKQYLWKLLLENKCAINFNDLGRWWGTNSKTKTQEKIDIMGTDKDSALFAECKWTNEKVDLGVLETLVERSNLFHYKQNHFYLFAKTGFTKGCMDKAAEMGNVTLVSYNEMLKA</sequence>
<dbReference type="InterPro" id="IPR011579">
    <property type="entry name" value="ATPase_dom"/>
</dbReference>
<keyword evidence="4" id="KW-1185">Reference proteome</keyword>
<gene>
    <name evidence="3" type="ORF">EV209_1224</name>
</gene>
<organism evidence="3 4">
    <name type="scientific">Cuneatibacter caecimuris</name>
    <dbReference type="NCBI Taxonomy" id="1796618"/>
    <lineage>
        <taxon>Bacteria</taxon>
        <taxon>Bacillati</taxon>
        <taxon>Bacillota</taxon>
        <taxon>Clostridia</taxon>
        <taxon>Lachnospirales</taxon>
        <taxon>Lachnospiraceae</taxon>
        <taxon>Cuneatibacter</taxon>
    </lineage>
</organism>
<comment type="caution">
    <text evidence="3">The sequence shown here is derived from an EMBL/GenBank/DDBJ whole genome shotgun (WGS) entry which is preliminary data.</text>
</comment>
<dbReference type="PANTHER" id="PTHR34704">
    <property type="entry name" value="ATPASE"/>
    <property type="match status" value="1"/>
</dbReference>
<name>A0A4Q7PUS7_9FIRM</name>
<dbReference type="GO" id="GO:0005524">
    <property type="term" value="F:ATP binding"/>
    <property type="evidence" value="ECO:0007669"/>
    <property type="project" value="InterPro"/>
</dbReference>
<evidence type="ECO:0000313" key="3">
    <source>
        <dbReference type="EMBL" id="RZT03090.1"/>
    </source>
</evidence>
<dbReference type="RefSeq" id="WP_130433992.1">
    <property type="nucleotide sequence ID" value="NZ_SGXF01000001.1"/>
</dbReference>
<evidence type="ECO:0008006" key="5">
    <source>
        <dbReference type="Google" id="ProtNLM"/>
    </source>
</evidence>
<dbReference type="InterPro" id="IPR027417">
    <property type="entry name" value="P-loop_NTPase"/>
</dbReference>
<evidence type="ECO:0000259" key="1">
    <source>
        <dbReference type="Pfam" id="PF01637"/>
    </source>
</evidence>
<dbReference type="Pfam" id="PF01637">
    <property type="entry name" value="ATPase_2"/>
    <property type="match status" value="1"/>
</dbReference>
<dbReference type="EMBL" id="SGXF01000001">
    <property type="protein sequence ID" value="RZT03090.1"/>
    <property type="molecule type" value="Genomic_DNA"/>
</dbReference>
<accession>A0A4Q7PUS7</accession>
<evidence type="ECO:0000313" key="4">
    <source>
        <dbReference type="Proteomes" id="UP000292927"/>
    </source>
</evidence>
<dbReference type="PANTHER" id="PTHR34704:SF1">
    <property type="entry name" value="ATPASE"/>
    <property type="match status" value="1"/>
</dbReference>
<dbReference type="SUPFAM" id="SSF52540">
    <property type="entry name" value="P-loop containing nucleoside triphosphate hydrolases"/>
    <property type="match status" value="1"/>
</dbReference>
<feature type="domain" description="ATPase" evidence="1">
    <location>
        <begin position="2"/>
        <end position="203"/>
    </location>
</feature>
<reference evidence="3 4" key="1">
    <citation type="submission" date="2019-02" db="EMBL/GenBank/DDBJ databases">
        <title>Genomic Encyclopedia of Type Strains, Phase IV (KMG-IV): sequencing the most valuable type-strain genomes for metagenomic binning, comparative biology and taxonomic classification.</title>
        <authorList>
            <person name="Goeker M."/>
        </authorList>
    </citation>
    <scope>NUCLEOTIDE SEQUENCE [LARGE SCALE GENOMIC DNA]</scope>
    <source>
        <strain evidence="3 4">DSM 29486</strain>
    </source>
</reference>
<proteinExistence type="predicted"/>
<protein>
    <recommendedName>
        <fullName evidence="5">ATPase</fullName>
    </recommendedName>
</protein>
<dbReference type="Gene3D" id="3.40.50.300">
    <property type="entry name" value="P-loop containing nucleotide triphosphate hydrolases"/>
    <property type="match status" value="1"/>
</dbReference>
<dbReference type="OrthoDB" id="9813134at2"/>
<dbReference type="InterPro" id="IPR004256">
    <property type="entry name" value="DUF234"/>
</dbReference>
<dbReference type="SUPFAM" id="SSF52980">
    <property type="entry name" value="Restriction endonuclease-like"/>
    <property type="match status" value="1"/>
</dbReference>
<feature type="domain" description="DUF234" evidence="2">
    <location>
        <begin position="310"/>
        <end position="405"/>
    </location>
</feature>